<dbReference type="Pfam" id="PF04676">
    <property type="entry name" value="CwfJ_C_2"/>
    <property type="match status" value="1"/>
</dbReference>
<dbReference type="GO" id="GO:0000398">
    <property type="term" value="P:mRNA splicing, via spliceosome"/>
    <property type="evidence" value="ECO:0007669"/>
    <property type="project" value="TreeGrafter"/>
</dbReference>
<evidence type="ECO:0000256" key="1">
    <source>
        <dbReference type="ARBA" id="ARBA00006795"/>
    </source>
</evidence>
<dbReference type="Proteomes" id="UP000245699">
    <property type="component" value="Unassembled WGS sequence"/>
</dbReference>
<dbReference type="InterPro" id="IPR006767">
    <property type="entry name" value="Cwf19-like_C_dom-2"/>
</dbReference>
<dbReference type="PANTHER" id="PTHR12072">
    <property type="entry name" value="CWF19, CELL CYCLE CONTROL PROTEIN"/>
    <property type="match status" value="1"/>
</dbReference>
<feature type="domain" description="Cwf19-like protein C-terminal" evidence="3">
    <location>
        <begin position="345"/>
        <end position="447"/>
    </location>
</feature>
<evidence type="ECO:0000313" key="5">
    <source>
        <dbReference type="EMBL" id="PVV00001.1"/>
    </source>
</evidence>
<comment type="caution">
    <text evidence="5">The sequence shown here is derived from an EMBL/GenBank/DDBJ whole genome shotgun (WGS) entry which is preliminary data.</text>
</comment>
<dbReference type="EMBL" id="MBFT01000010">
    <property type="protein sequence ID" value="PVV00001.1"/>
    <property type="molecule type" value="Genomic_DNA"/>
</dbReference>
<keyword evidence="6" id="KW-1185">Reference proteome</keyword>
<evidence type="ECO:0000256" key="2">
    <source>
        <dbReference type="SAM" id="MobiDB-lite"/>
    </source>
</evidence>
<dbReference type="GO" id="GO:0071014">
    <property type="term" value="C:post-mRNA release spliceosomal complex"/>
    <property type="evidence" value="ECO:0007669"/>
    <property type="project" value="TreeGrafter"/>
</dbReference>
<organism evidence="5 6">
    <name type="scientific">Furculomyces boomerangus</name>
    <dbReference type="NCBI Taxonomy" id="61424"/>
    <lineage>
        <taxon>Eukaryota</taxon>
        <taxon>Fungi</taxon>
        <taxon>Fungi incertae sedis</taxon>
        <taxon>Zoopagomycota</taxon>
        <taxon>Kickxellomycotina</taxon>
        <taxon>Harpellomycetes</taxon>
        <taxon>Harpellales</taxon>
        <taxon>Harpellaceae</taxon>
        <taxon>Furculomyces</taxon>
    </lineage>
</organism>
<dbReference type="Pfam" id="PF04677">
    <property type="entry name" value="CwfJ_C_1"/>
    <property type="match status" value="1"/>
</dbReference>
<dbReference type="PANTHER" id="PTHR12072:SF5">
    <property type="entry name" value="CWF19-LIKE PROTEIN 2"/>
    <property type="match status" value="1"/>
</dbReference>
<gene>
    <name evidence="5" type="ORF">BB559_000205</name>
</gene>
<feature type="domain" description="Cwf19-like C-terminal" evidence="4">
    <location>
        <begin position="193"/>
        <end position="327"/>
    </location>
</feature>
<accession>A0A2T9Z5Y3</accession>
<dbReference type="AlphaFoldDB" id="A0A2T9Z5Y3"/>
<feature type="compositionally biased region" description="Basic residues" evidence="2">
    <location>
        <begin position="38"/>
        <end position="61"/>
    </location>
</feature>
<comment type="similarity">
    <text evidence="1">Belongs to the CWF19 family.</text>
</comment>
<dbReference type="InterPro" id="IPR040194">
    <property type="entry name" value="Cwf19-like"/>
</dbReference>
<reference evidence="5 6" key="1">
    <citation type="journal article" date="2018" name="MBio">
        <title>Comparative Genomics Reveals the Core Gene Toolbox for the Fungus-Insect Symbiosis.</title>
        <authorList>
            <person name="Wang Y."/>
            <person name="Stata M."/>
            <person name="Wang W."/>
            <person name="Stajich J.E."/>
            <person name="White M.M."/>
            <person name="Moncalvo J.M."/>
        </authorList>
    </citation>
    <scope>NUCLEOTIDE SEQUENCE [LARGE SCALE GENOMIC DNA]</scope>
    <source>
        <strain evidence="5 6">AUS-77-4</strain>
    </source>
</reference>
<evidence type="ECO:0000313" key="6">
    <source>
        <dbReference type="Proteomes" id="UP000245699"/>
    </source>
</evidence>
<name>A0A2T9Z5Y3_9FUNG</name>
<evidence type="ECO:0008006" key="7">
    <source>
        <dbReference type="Google" id="ProtNLM"/>
    </source>
</evidence>
<proteinExistence type="inferred from homology"/>
<dbReference type="OrthoDB" id="2113965at2759"/>
<feature type="compositionally biased region" description="Basic and acidic residues" evidence="2">
    <location>
        <begin position="25"/>
        <end position="37"/>
    </location>
</feature>
<dbReference type="InterPro" id="IPR006768">
    <property type="entry name" value="Cwf19-like_C_dom-1"/>
</dbReference>
<evidence type="ECO:0000259" key="3">
    <source>
        <dbReference type="Pfam" id="PF04676"/>
    </source>
</evidence>
<dbReference type="STRING" id="61424.A0A2T9Z5Y3"/>
<evidence type="ECO:0000259" key="4">
    <source>
        <dbReference type="Pfam" id="PF04677"/>
    </source>
</evidence>
<feature type="region of interest" description="Disordered" evidence="2">
    <location>
        <begin position="1"/>
        <end position="71"/>
    </location>
</feature>
<sequence length="450" mass="51759">MGEKSKHRDKHSSTKPSSSRRRRSDRSDTSSDSDTERRSKHRSHSSKSKKKKSRDKSRKSTKQSETLSDEEIWVEKQYDNEVKTDEQNESIPYSILETLESDINVNENDGKHISQHSNLSDRAMAYQEKLDSNSHDMDTAFLKQVFKTDADFSSMSNIEVMERLDDQAEILSKMGDSSSKPKKKINEKQKLISNHKKLDKTISSCKFCFTPVENNESNTESTTEEYMAPKVPVVAIGLQTFLALPTFEVLVDGQCSIHPIEHFPCDSSLNLDSNIWDEIRNFQKCVTLMFHEKGSGTLFMETSIPRGNGLGNHISIECFPIPYKNDTFINARLYFKQAILSSDDEWTVHNKLIDTRKDSTKGGFRNKMSSKVPYFHIWFDLDGGYGHVIENRDYFAKSFGHEIIASLLKLPVNLARKPKNIIFSHNQRTKASSDWKSMFGWEKYDWTKSL</sequence>
<protein>
    <recommendedName>
        <fullName evidence="7">Cwf19-like C-terminal domain-containing protein</fullName>
    </recommendedName>
</protein>